<name>A0A6J4IND3_9ACTN</name>
<dbReference type="GO" id="GO:0016757">
    <property type="term" value="F:glycosyltransferase activity"/>
    <property type="evidence" value="ECO:0007669"/>
    <property type="project" value="UniProtKB-KW"/>
</dbReference>
<feature type="region of interest" description="Disordered" evidence="1">
    <location>
        <begin position="27"/>
        <end position="54"/>
    </location>
</feature>
<feature type="non-terminal residue" evidence="2">
    <location>
        <position position="81"/>
    </location>
</feature>
<reference evidence="2" key="1">
    <citation type="submission" date="2020-02" db="EMBL/GenBank/DDBJ databases">
        <authorList>
            <person name="Meier V. D."/>
        </authorList>
    </citation>
    <scope>NUCLEOTIDE SEQUENCE</scope>
    <source>
        <strain evidence="2">AVDCRST_MAG52</strain>
    </source>
</reference>
<keyword evidence="2" id="KW-0328">Glycosyltransferase</keyword>
<feature type="non-terminal residue" evidence="2">
    <location>
        <position position="1"/>
    </location>
</feature>
<organism evidence="2">
    <name type="scientific">uncultured Blastococcus sp</name>
    <dbReference type="NCBI Taxonomy" id="217144"/>
    <lineage>
        <taxon>Bacteria</taxon>
        <taxon>Bacillati</taxon>
        <taxon>Actinomycetota</taxon>
        <taxon>Actinomycetes</taxon>
        <taxon>Geodermatophilales</taxon>
        <taxon>Geodermatophilaceae</taxon>
        <taxon>Blastococcus</taxon>
        <taxon>environmental samples</taxon>
    </lineage>
</organism>
<accession>A0A6J4IND3</accession>
<protein>
    <submittedName>
        <fullName evidence="2">Competence protein F homolog, phosphoribosyltransferase domain protein YhgH required for utilization of DNA as sole source of carbon and energy</fullName>
    </submittedName>
</protein>
<sequence length="81" mass="8653">WAGPGSPRWPTWSSPARAPAAEFPASCSARSAPSCWPTRGRRRPAACRGVSHRPRRRVRTPAGCALRCSSSRSAGGPSWPV</sequence>
<dbReference type="AlphaFoldDB" id="A0A6J4IND3"/>
<keyword evidence="2" id="KW-0808">Transferase</keyword>
<feature type="compositionally biased region" description="Basic residues" evidence="1">
    <location>
        <begin position="39"/>
        <end position="54"/>
    </location>
</feature>
<proteinExistence type="predicted"/>
<evidence type="ECO:0000313" key="2">
    <source>
        <dbReference type="EMBL" id="CAA9257393.1"/>
    </source>
</evidence>
<gene>
    <name evidence="2" type="ORF">AVDCRST_MAG52-2456</name>
</gene>
<dbReference type="EMBL" id="CADCTN010000175">
    <property type="protein sequence ID" value="CAA9257393.1"/>
    <property type="molecule type" value="Genomic_DNA"/>
</dbReference>
<evidence type="ECO:0000256" key="1">
    <source>
        <dbReference type="SAM" id="MobiDB-lite"/>
    </source>
</evidence>